<dbReference type="AlphaFoldDB" id="A0A0G0JJ79"/>
<organism evidence="1 2">
    <name type="scientific">Candidatus Daviesbacteria bacterium GW2011_GWA2_38_24</name>
    <dbReference type="NCBI Taxonomy" id="1618422"/>
    <lineage>
        <taxon>Bacteria</taxon>
        <taxon>Candidatus Daviesiibacteriota</taxon>
    </lineage>
</organism>
<reference evidence="1 2" key="1">
    <citation type="journal article" date="2015" name="Nature">
        <title>rRNA introns, odd ribosomes, and small enigmatic genomes across a large radiation of phyla.</title>
        <authorList>
            <person name="Brown C.T."/>
            <person name="Hug L.A."/>
            <person name="Thomas B.C."/>
            <person name="Sharon I."/>
            <person name="Castelle C.J."/>
            <person name="Singh A."/>
            <person name="Wilkins M.J."/>
            <person name="Williams K.H."/>
            <person name="Banfield J.F."/>
        </authorList>
    </citation>
    <scope>NUCLEOTIDE SEQUENCE [LARGE SCALE GENOMIC DNA]</scope>
</reference>
<accession>A0A0G0JJ79</accession>
<dbReference type="EMBL" id="LBUP01000002">
    <property type="protein sequence ID" value="KKQ66897.1"/>
    <property type="molecule type" value="Genomic_DNA"/>
</dbReference>
<name>A0A0G0JJ79_9BACT</name>
<comment type="caution">
    <text evidence="1">The sequence shown here is derived from an EMBL/GenBank/DDBJ whole genome shotgun (WGS) entry which is preliminary data.</text>
</comment>
<sequence length="470" mass="53903">METQTRERANFYSPKITIPSAETGGTYFDRAKSRLNRMKDRGLVNPSLVAFDLASQTYNIQEGKSWHSHREDVETYLVETYAKSALRRYRRELRDINGNLELGWWNGGEWISEADSWTVPVVDNNRPHWAKDRALKDTQSTLDFQNMLRNASVGASFFDLSPAPFDAPIHEKESLGFGTQSFLRVYVFKQDASGNFFLDSFARRLEVNKEGVSELFYRLTGERVKTEDTLGQVRLMNFDFSRLQQMASDVNAEFTNGVNIEDGELKNSDEDVFKFMSYLDKWNYGIYQLMKNPLASSRRRRIEELFHGVEMCFLDLILGKEGEMDIEAIKEIDPQFEFDVNYYGFSDRLNAQNRQMEQLMLYTRVRTYKAGFGCDGVGSGFGSIQEMISGSVQVTQMMLMVNADLTSRGSTRSGGKNLLETKTSEQVVYKFRQEHEFKCKECHHTKETGQCGFCEGCAAVFDAQMMSAAH</sequence>
<gene>
    <name evidence="1" type="ORF">US86_C0002G0014</name>
</gene>
<protein>
    <submittedName>
        <fullName evidence="1">Uncharacterized protein</fullName>
    </submittedName>
</protein>
<evidence type="ECO:0000313" key="2">
    <source>
        <dbReference type="Proteomes" id="UP000034235"/>
    </source>
</evidence>
<evidence type="ECO:0000313" key="1">
    <source>
        <dbReference type="EMBL" id="KKQ66897.1"/>
    </source>
</evidence>
<proteinExistence type="predicted"/>
<dbReference type="PATRIC" id="fig|1618422.5.peg.452"/>
<dbReference type="Proteomes" id="UP000034235">
    <property type="component" value="Unassembled WGS sequence"/>
</dbReference>